<gene>
    <name evidence="3" type="primary">LOC119642202</name>
</gene>
<evidence type="ECO:0000313" key="2">
    <source>
        <dbReference type="Proteomes" id="UP000092443"/>
    </source>
</evidence>
<keyword evidence="2" id="KW-1185">Reference proteome</keyword>
<feature type="compositionally biased region" description="Acidic residues" evidence="1">
    <location>
        <begin position="106"/>
        <end position="118"/>
    </location>
</feature>
<feature type="region of interest" description="Disordered" evidence="1">
    <location>
        <begin position="87"/>
        <end position="118"/>
    </location>
</feature>
<proteinExistence type="predicted"/>
<dbReference type="RefSeq" id="XP_037897162.1">
    <property type="nucleotide sequence ID" value="XM_038041234.1"/>
</dbReference>
<dbReference type="AlphaFoldDB" id="A0A9C5ZLZ5"/>
<organism evidence="2 3">
    <name type="scientific">Glossina fuscipes</name>
    <dbReference type="NCBI Taxonomy" id="7396"/>
    <lineage>
        <taxon>Eukaryota</taxon>
        <taxon>Metazoa</taxon>
        <taxon>Ecdysozoa</taxon>
        <taxon>Arthropoda</taxon>
        <taxon>Hexapoda</taxon>
        <taxon>Insecta</taxon>
        <taxon>Pterygota</taxon>
        <taxon>Neoptera</taxon>
        <taxon>Endopterygota</taxon>
        <taxon>Diptera</taxon>
        <taxon>Brachycera</taxon>
        <taxon>Muscomorpha</taxon>
        <taxon>Hippoboscoidea</taxon>
        <taxon>Glossinidae</taxon>
        <taxon>Glossina</taxon>
    </lineage>
</organism>
<reference evidence="3" key="1">
    <citation type="submission" date="2025-08" db="UniProtKB">
        <authorList>
            <consortium name="RefSeq"/>
        </authorList>
    </citation>
    <scope>IDENTIFICATION</scope>
    <source>
        <tissue evidence="3">Whole body pupa</tissue>
    </source>
</reference>
<name>A0A9C5ZLZ5_9MUSC</name>
<feature type="compositionally biased region" description="Low complexity" evidence="1">
    <location>
        <begin position="88"/>
        <end position="99"/>
    </location>
</feature>
<evidence type="ECO:0000313" key="3">
    <source>
        <dbReference type="RefSeq" id="XP_037897162.1"/>
    </source>
</evidence>
<sequence length="118" mass="13527">MPSPYKLKRLKVRISRSMLREREVGDIRDQLLFRRCAVRLKRFNPDQASSHVTTEAGVDDEKSRAYKLRRLCVRLPRLWTQLANTPYASAASDISSRSSSVKDAENETIDMEDVESVG</sequence>
<dbReference type="Proteomes" id="UP000092443">
    <property type="component" value="Unplaced"/>
</dbReference>
<protein>
    <submittedName>
        <fullName evidence="3">Uncharacterized protein LOC119642202 isoform X2</fullName>
    </submittedName>
</protein>
<accession>A0A9C5ZLZ5</accession>
<evidence type="ECO:0000256" key="1">
    <source>
        <dbReference type="SAM" id="MobiDB-lite"/>
    </source>
</evidence>
<dbReference type="GeneID" id="119642202"/>